<dbReference type="GO" id="GO:0005509">
    <property type="term" value="F:calcium ion binding"/>
    <property type="evidence" value="ECO:0007669"/>
    <property type="project" value="TreeGrafter"/>
</dbReference>
<dbReference type="GO" id="GO:0016020">
    <property type="term" value="C:membrane"/>
    <property type="evidence" value="ECO:0007669"/>
    <property type="project" value="TreeGrafter"/>
</dbReference>
<dbReference type="SMART" id="SM00239">
    <property type="entry name" value="C2"/>
    <property type="match status" value="2"/>
</dbReference>
<feature type="non-terminal residue" evidence="4">
    <location>
        <position position="1"/>
    </location>
</feature>
<dbReference type="InterPro" id="IPR000008">
    <property type="entry name" value="C2_dom"/>
</dbReference>
<dbReference type="InterPro" id="IPR035892">
    <property type="entry name" value="C2_domain_sf"/>
</dbReference>
<evidence type="ECO:0000313" key="5">
    <source>
        <dbReference type="EMBL" id="CAE8621376.1"/>
    </source>
</evidence>
<dbReference type="Proteomes" id="UP000654075">
    <property type="component" value="Unassembled WGS sequence"/>
</dbReference>
<dbReference type="PANTHER" id="PTHR45911">
    <property type="entry name" value="C2 DOMAIN-CONTAINING PROTEIN"/>
    <property type="match status" value="1"/>
</dbReference>
<dbReference type="Pfam" id="PF00168">
    <property type="entry name" value="C2"/>
    <property type="match status" value="2"/>
</dbReference>
<evidence type="ECO:0000313" key="4">
    <source>
        <dbReference type="EMBL" id="CAE8598951.1"/>
    </source>
</evidence>
<feature type="domain" description="C2" evidence="3">
    <location>
        <begin position="70"/>
        <end position="191"/>
    </location>
</feature>
<accession>A0A813EL13</accession>
<dbReference type="EMBL" id="CAJNNV010010705">
    <property type="protein sequence ID" value="CAE8598951.1"/>
    <property type="molecule type" value="Genomic_DNA"/>
</dbReference>
<dbReference type="OrthoDB" id="67700at2759"/>
<protein>
    <recommendedName>
        <fullName evidence="3">C2 domain-containing protein</fullName>
    </recommendedName>
</protein>
<dbReference type="PANTHER" id="PTHR45911:SF4">
    <property type="entry name" value="MULTIPLE C2 AND TRANSMEMBRANE DOMAIN-CONTAINING PROTEIN"/>
    <property type="match status" value="1"/>
</dbReference>
<evidence type="ECO:0000259" key="3">
    <source>
        <dbReference type="PROSITE" id="PS50004"/>
    </source>
</evidence>
<dbReference type="PRINTS" id="PR00360">
    <property type="entry name" value="C2DOMAIN"/>
</dbReference>
<dbReference type="AlphaFoldDB" id="A0A813EL13"/>
<gene>
    <name evidence="4" type="ORF">PGLA1383_LOCUS17341</name>
    <name evidence="5" type="ORF">PGLA1383_LOCUS38896</name>
</gene>
<dbReference type="SUPFAM" id="SSF49562">
    <property type="entry name" value="C2 domain (Calcium/lipid-binding domain, CaLB)"/>
    <property type="match status" value="2"/>
</dbReference>
<dbReference type="PROSITE" id="PS50004">
    <property type="entry name" value="C2"/>
    <property type="match status" value="2"/>
</dbReference>
<sequence>MPEIQALDAECLFQMFDFEGTALLSRGALTEVLRHVGLDKVMGAKFRAFAQLSFDSHSSDSHFLTHSEFKQLYYKLSQHYPLLLPRPTSLKITIMSGKGLPAADINGRSDPYCTVQVAGKPKSLSQTKHVDKTLDAWWGEEFTDKYGYNEGDNLQFEVRDYDRGSALGDLLCTATLPSREFHRAGGFDGVLQMALAPELGKIKGCTPLLKVRVSVNGLPEPPPALSILIRSSEGLPPADANGKSDPFCTVMIIGKPYSKSQTKIKNKTLEPNWNESFTDKYRYEDGDQIIFRVFDFDKGQDHDLLGEAVLDNSRFNVVGGFDGNLPLTCEQKGFKPTLNIK</sequence>
<name>A0A813EL13_POLGL</name>
<keyword evidence="6" id="KW-1185">Reference proteome</keyword>
<proteinExistence type="predicted"/>
<dbReference type="EMBL" id="CAJNNV010027726">
    <property type="protein sequence ID" value="CAE8621376.1"/>
    <property type="molecule type" value="Genomic_DNA"/>
</dbReference>
<evidence type="ECO:0000313" key="6">
    <source>
        <dbReference type="Proteomes" id="UP000654075"/>
    </source>
</evidence>
<keyword evidence="1" id="KW-0479">Metal-binding</keyword>
<feature type="domain" description="C2" evidence="3">
    <location>
        <begin position="207"/>
        <end position="325"/>
    </location>
</feature>
<keyword evidence="2" id="KW-0106">Calcium</keyword>
<reference evidence="4" key="1">
    <citation type="submission" date="2021-02" db="EMBL/GenBank/DDBJ databases">
        <authorList>
            <person name="Dougan E. K."/>
            <person name="Rhodes N."/>
            <person name="Thang M."/>
            <person name="Chan C."/>
        </authorList>
    </citation>
    <scope>NUCLEOTIDE SEQUENCE</scope>
</reference>
<comment type="caution">
    <text evidence="4">The sequence shown here is derived from an EMBL/GenBank/DDBJ whole genome shotgun (WGS) entry which is preliminary data.</text>
</comment>
<dbReference type="Gene3D" id="2.60.40.150">
    <property type="entry name" value="C2 domain"/>
    <property type="match status" value="2"/>
</dbReference>
<evidence type="ECO:0000256" key="2">
    <source>
        <dbReference type="ARBA" id="ARBA00022837"/>
    </source>
</evidence>
<dbReference type="OMA" id="HWHTLQP"/>
<evidence type="ECO:0000256" key="1">
    <source>
        <dbReference type="ARBA" id="ARBA00022723"/>
    </source>
</evidence>
<organism evidence="4 6">
    <name type="scientific">Polarella glacialis</name>
    <name type="common">Dinoflagellate</name>
    <dbReference type="NCBI Taxonomy" id="89957"/>
    <lineage>
        <taxon>Eukaryota</taxon>
        <taxon>Sar</taxon>
        <taxon>Alveolata</taxon>
        <taxon>Dinophyceae</taxon>
        <taxon>Suessiales</taxon>
        <taxon>Suessiaceae</taxon>
        <taxon>Polarella</taxon>
    </lineage>
</organism>